<sequence>MKGIRKDHLSIAKVVKGRFVEAKKGLQIAPLADVVVVTKGFPDVPLAEGVGHRTLGTFRRKYLPGCIDDTIAAYAEKNADEADFIVDVEKNDVGIISRSYKRKTHNNNRSSTVAKRSRLKVDLVATTADPSTHGLDSTEAVG</sequence>
<evidence type="ECO:0000313" key="1">
    <source>
        <dbReference type="EMBL" id="KAK8564866.1"/>
    </source>
</evidence>
<dbReference type="Proteomes" id="UP001472677">
    <property type="component" value="Unassembled WGS sequence"/>
</dbReference>
<evidence type="ECO:0000313" key="2">
    <source>
        <dbReference type="Proteomes" id="UP001472677"/>
    </source>
</evidence>
<accession>A0ABR2ES62</accession>
<protein>
    <submittedName>
        <fullName evidence="1">Uncharacterized protein</fullName>
    </submittedName>
</protein>
<proteinExistence type="predicted"/>
<keyword evidence="2" id="KW-1185">Reference proteome</keyword>
<comment type="caution">
    <text evidence="1">The sequence shown here is derived from an EMBL/GenBank/DDBJ whole genome shotgun (WGS) entry which is preliminary data.</text>
</comment>
<dbReference type="EMBL" id="JBBPBM010000010">
    <property type="protein sequence ID" value="KAK8564866.1"/>
    <property type="molecule type" value="Genomic_DNA"/>
</dbReference>
<gene>
    <name evidence="1" type="ORF">V6N12_058446</name>
</gene>
<organism evidence="1 2">
    <name type="scientific">Hibiscus sabdariffa</name>
    <name type="common">roselle</name>
    <dbReference type="NCBI Taxonomy" id="183260"/>
    <lineage>
        <taxon>Eukaryota</taxon>
        <taxon>Viridiplantae</taxon>
        <taxon>Streptophyta</taxon>
        <taxon>Embryophyta</taxon>
        <taxon>Tracheophyta</taxon>
        <taxon>Spermatophyta</taxon>
        <taxon>Magnoliopsida</taxon>
        <taxon>eudicotyledons</taxon>
        <taxon>Gunneridae</taxon>
        <taxon>Pentapetalae</taxon>
        <taxon>rosids</taxon>
        <taxon>malvids</taxon>
        <taxon>Malvales</taxon>
        <taxon>Malvaceae</taxon>
        <taxon>Malvoideae</taxon>
        <taxon>Hibiscus</taxon>
    </lineage>
</organism>
<name>A0ABR2ES62_9ROSI</name>
<reference evidence="1 2" key="1">
    <citation type="journal article" date="2024" name="G3 (Bethesda)">
        <title>Genome assembly of Hibiscus sabdariffa L. provides insights into metabolisms of medicinal natural products.</title>
        <authorList>
            <person name="Kim T."/>
        </authorList>
    </citation>
    <scope>NUCLEOTIDE SEQUENCE [LARGE SCALE GENOMIC DNA]</scope>
    <source>
        <strain evidence="1">TK-2024</strain>
        <tissue evidence="1">Old leaves</tissue>
    </source>
</reference>